<feature type="region of interest" description="Disordered" evidence="1">
    <location>
        <begin position="33"/>
        <end position="65"/>
    </location>
</feature>
<dbReference type="AlphaFoldDB" id="A0AAD9AQF8"/>
<name>A0AAD9AQF8_9PEZI</name>
<evidence type="ECO:0000313" key="3">
    <source>
        <dbReference type="Proteomes" id="UP001243330"/>
    </source>
</evidence>
<dbReference type="Proteomes" id="UP001243330">
    <property type="component" value="Unassembled WGS sequence"/>
</dbReference>
<gene>
    <name evidence="2" type="ORF">CCHR01_04831</name>
</gene>
<protein>
    <submittedName>
        <fullName evidence="2">Uncharacterized protein</fullName>
    </submittedName>
</protein>
<proteinExistence type="predicted"/>
<sequence>MSQYYLVIRVSRDHAHYSSKVLDVREGQAKDLLANRPQSPANPRLAGSLPPINGDRQSYPSAEKPHMRETFSALYAYE</sequence>
<organism evidence="2 3">
    <name type="scientific">Colletotrichum chrysophilum</name>
    <dbReference type="NCBI Taxonomy" id="1836956"/>
    <lineage>
        <taxon>Eukaryota</taxon>
        <taxon>Fungi</taxon>
        <taxon>Dikarya</taxon>
        <taxon>Ascomycota</taxon>
        <taxon>Pezizomycotina</taxon>
        <taxon>Sordariomycetes</taxon>
        <taxon>Hypocreomycetidae</taxon>
        <taxon>Glomerellales</taxon>
        <taxon>Glomerellaceae</taxon>
        <taxon>Colletotrichum</taxon>
        <taxon>Colletotrichum gloeosporioides species complex</taxon>
    </lineage>
</organism>
<comment type="caution">
    <text evidence="2">The sequence shown here is derived from an EMBL/GenBank/DDBJ whole genome shotgun (WGS) entry which is preliminary data.</text>
</comment>
<evidence type="ECO:0000313" key="2">
    <source>
        <dbReference type="EMBL" id="KAK1852576.1"/>
    </source>
</evidence>
<reference evidence="2" key="1">
    <citation type="submission" date="2023-01" db="EMBL/GenBank/DDBJ databases">
        <title>Colletotrichum chrysophilum M932 genome sequence.</title>
        <authorList>
            <person name="Baroncelli R."/>
        </authorList>
    </citation>
    <scope>NUCLEOTIDE SEQUENCE</scope>
    <source>
        <strain evidence="2">M932</strain>
    </source>
</reference>
<accession>A0AAD9AQF8</accession>
<dbReference type="EMBL" id="JAQOWY010000072">
    <property type="protein sequence ID" value="KAK1852576.1"/>
    <property type="molecule type" value="Genomic_DNA"/>
</dbReference>
<evidence type="ECO:0000256" key="1">
    <source>
        <dbReference type="SAM" id="MobiDB-lite"/>
    </source>
</evidence>
<keyword evidence="3" id="KW-1185">Reference proteome</keyword>